<protein>
    <submittedName>
        <fullName evidence="1">Uncharacterized protein</fullName>
    </submittedName>
</protein>
<proteinExistence type="predicted"/>
<evidence type="ECO:0000313" key="1">
    <source>
        <dbReference type="EMBL" id="ORY76357.1"/>
    </source>
</evidence>
<keyword evidence="2" id="KW-1185">Reference proteome</keyword>
<dbReference type="EMBL" id="MCFI01000023">
    <property type="protein sequence ID" value="ORY76357.1"/>
    <property type="molecule type" value="Genomic_DNA"/>
</dbReference>
<dbReference type="Proteomes" id="UP000193685">
    <property type="component" value="Unassembled WGS sequence"/>
</dbReference>
<dbReference type="RefSeq" id="XP_040722620.1">
    <property type="nucleotide sequence ID" value="XM_040871604.1"/>
</dbReference>
<name>A0A1Y2EXZ5_PROLT</name>
<organism evidence="1 2">
    <name type="scientific">Protomyces lactucae-debilis</name>
    <dbReference type="NCBI Taxonomy" id="2754530"/>
    <lineage>
        <taxon>Eukaryota</taxon>
        <taxon>Fungi</taxon>
        <taxon>Dikarya</taxon>
        <taxon>Ascomycota</taxon>
        <taxon>Taphrinomycotina</taxon>
        <taxon>Taphrinomycetes</taxon>
        <taxon>Taphrinales</taxon>
        <taxon>Protomycetaceae</taxon>
        <taxon>Protomyces</taxon>
    </lineage>
</organism>
<comment type="caution">
    <text evidence="1">The sequence shown here is derived from an EMBL/GenBank/DDBJ whole genome shotgun (WGS) entry which is preliminary data.</text>
</comment>
<gene>
    <name evidence="1" type="ORF">BCR37DRAFT_395291</name>
</gene>
<dbReference type="AlphaFoldDB" id="A0A1Y2EXZ5"/>
<dbReference type="GeneID" id="63788203"/>
<reference evidence="1 2" key="1">
    <citation type="submission" date="2016-07" db="EMBL/GenBank/DDBJ databases">
        <title>Pervasive Adenine N6-methylation of Active Genes in Fungi.</title>
        <authorList>
            <consortium name="DOE Joint Genome Institute"/>
            <person name="Mondo S.J."/>
            <person name="Dannebaum R.O."/>
            <person name="Kuo R.C."/>
            <person name="Labutti K."/>
            <person name="Haridas S."/>
            <person name="Kuo A."/>
            <person name="Salamov A."/>
            <person name="Ahrendt S.R."/>
            <person name="Lipzen A."/>
            <person name="Sullivan W."/>
            <person name="Andreopoulos W.B."/>
            <person name="Clum A."/>
            <person name="Lindquist E."/>
            <person name="Daum C."/>
            <person name="Ramamoorthy G.K."/>
            <person name="Gryganskyi A."/>
            <person name="Culley D."/>
            <person name="Magnuson J.K."/>
            <person name="James T.Y."/>
            <person name="O'Malley M.A."/>
            <person name="Stajich J.E."/>
            <person name="Spatafora J.W."/>
            <person name="Visel A."/>
            <person name="Grigoriev I.V."/>
        </authorList>
    </citation>
    <scope>NUCLEOTIDE SEQUENCE [LARGE SCALE GENOMIC DNA]</scope>
    <source>
        <strain evidence="1 2">12-1054</strain>
    </source>
</reference>
<accession>A0A1Y2EXZ5</accession>
<evidence type="ECO:0000313" key="2">
    <source>
        <dbReference type="Proteomes" id="UP000193685"/>
    </source>
</evidence>
<sequence length="193" mass="21206">MRERGMPHHLALEASAFQATERGTILAIPKHTNLCHTELLEDLFLEAQHTFGPPTPAASTRHHYSSHAAGHQSVAAVTATANGLPNESEEYMLNAFDLSKKVPEHEHEWRRIRGLVKGLVHGVLKHCSMDLVAKSIRWHILLGVRRQGAVQLLCETMETDVAPASPPIAADDANGNEHELMLNLLAAEMGKLT</sequence>